<dbReference type="AlphaFoldDB" id="A0A327NMC4"/>
<evidence type="ECO:0000256" key="1">
    <source>
        <dbReference type="PROSITE-ProRule" id="PRU00169"/>
    </source>
</evidence>
<dbReference type="InterPro" id="IPR001789">
    <property type="entry name" value="Sig_transdc_resp-reg_receiver"/>
</dbReference>
<comment type="caution">
    <text evidence="1">Lacks conserved residue(s) required for the propagation of feature annotation.</text>
</comment>
<dbReference type="OrthoDB" id="941829at2"/>
<dbReference type="InterPro" id="IPR007492">
    <property type="entry name" value="LytTR_DNA-bd_dom"/>
</dbReference>
<evidence type="ECO:0000313" key="5">
    <source>
        <dbReference type="Proteomes" id="UP000249016"/>
    </source>
</evidence>
<dbReference type="InterPro" id="IPR046947">
    <property type="entry name" value="LytR-like"/>
</dbReference>
<evidence type="ECO:0000313" key="4">
    <source>
        <dbReference type="EMBL" id="RAI75176.1"/>
    </source>
</evidence>
<dbReference type="PROSITE" id="PS50930">
    <property type="entry name" value="HTH_LYTTR"/>
    <property type="match status" value="1"/>
</dbReference>
<dbReference type="Gene3D" id="3.40.50.2300">
    <property type="match status" value="1"/>
</dbReference>
<dbReference type="PANTHER" id="PTHR37299">
    <property type="entry name" value="TRANSCRIPTIONAL REGULATOR-RELATED"/>
    <property type="match status" value="1"/>
</dbReference>
<organism evidence="4 5">
    <name type="scientific">Spirosoma telluris</name>
    <dbReference type="NCBI Taxonomy" id="2183553"/>
    <lineage>
        <taxon>Bacteria</taxon>
        <taxon>Pseudomonadati</taxon>
        <taxon>Bacteroidota</taxon>
        <taxon>Cytophagia</taxon>
        <taxon>Cytophagales</taxon>
        <taxon>Cytophagaceae</taxon>
        <taxon>Spirosoma</taxon>
    </lineage>
</organism>
<dbReference type="InterPro" id="IPR011006">
    <property type="entry name" value="CheY-like_superfamily"/>
</dbReference>
<proteinExistence type="predicted"/>
<reference evidence="4 5" key="1">
    <citation type="submission" date="2018-06" db="EMBL/GenBank/DDBJ databases">
        <title>Spirosoma sp. HMF3257 Genome sequencing and assembly.</title>
        <authorList>
            <person name="Kang H."/>
            <person name="Cha I."/>
            <person name="Kim H."/>
            <person name="Kang J."/>
            <person name="Joh K."/>
        </authorList>
    </citation>
    <scope>NUCLEOTIDE SEQUENCE [LARGE SCALE GENOMIC DNA]</scope>
    <source>
        <strain evidence="4 5">HMF3257</strain>
    </source>
</reference>
<dbReference type="Proteomes" id="UP000249016">
    <property type="component" value="Unassembled WGS sequence"/>
</dbReference>
<dbReference type="GO" id="GO:0003677">
    <property type="term" value="F:DNA binding"/>
    <property type="evidence" value="ECO:0007669"/>
    <property type="project" value="InterPro"/>
</dbReference>
<sequence>MEIIWNNHPLGLDLLSHLEKESIPVIIITNSSDPDIYRKATTTKTAIGYIVKPFHKYTLASMMEKVLAQYRQLATNTLFIKGSKNERLKLRYNELIWIEADGDYCHLNTPTKRYSIKQSMVKLLEQLDDRFIRIHNSFSINSYHLESILPSSVEIKGQVLPLGRTYRSGLIEKTNILKNRH</sequence>
<evidence type="ECO:0008006" key="6">
    <source>
        <dbReference type="Google" id="ProtNLM"/>
    </source>
</evidence>
<dbReference type="PANTHER" id="PTHR37299:SF1">
    <property type="entry name" value="STAGE 0 SPORULATION PROTEIN A HOMOLOG"/>
    <property type="match status" value="1"/>
</dbReference>
<dbReference type="GO" id="GO:0000156">
    <property type="term" value="F:phosphorelay response regulator activity"/>
    <property type="evidence" value="ECO:0007669"/>
    <property type="project" value="InterPro"/>
</dbReference>
<feature type="domain" description="HTH LytTR-type" evidence="3">
    <location>
        <begin position="80"/>
        <end position="176"/>
    </location>
</feature>
<keyword evidence="5" id="KW-1185">Reference proteome</keyword>
<evidence type="ECO:0000259" key="2">
    <source>
        <dbReference type="PROSITE" id="PS50110"/>
    </source>
</evidence>
<dbReference type="SMART" id="SM00850">
    <property type="entry name" value="LytTR"/>
    <property type="match status" value="1"/>
</dbReference>
<protein>
    <recommendedName>
        <fullName evidence="6">Response regulator transcription factor</fullName>
    </recommendedName>
</protein>
<dbReference type="EMBL" id="QLII01000001">
    <property type="protein sequence ID" value="RAI75176.1"/>
    <property type="molecule type" value="Genomic_DNA"/>
</dbReference>
<dbReference type="Gene3D" id="2.40.50.1020">
    <property type="entry name" value="LytTr DNA-binding domain"/>
    <property type="match status" value="1"/>
</dbReference>
<accession>A0A327NMC4</accession>
<dbReference type="SUPFAM" id="SSF52172">
    <property type="entry name" value="CheY-like"/>
    <property type="match status" value="1"/>
</dbReference>
<dbReference type="PROSITE" id="PS50110">
    <property type="entry name" value="RESPONSE_REGULATORY"/>
    <property type="match status" value="1"/>
</dbReference>
<dbReference type="Pfam" id="PF04397">
    <property type="entry name" value="LytTR"/>
    <property type="match status" value="1"/>
</dbReference>
<evidence type="ECO:0000259" key="3">
    <source>
        <dbReference type="PROSITE" id="PS50930"/>
    </source>
</evidence>
<comment type="caution">
    <text evidence="4">The sequence shown here is derived from an EMBL/GenBank/DDBJ whole genome shotgun (WGS) entry which is preliminary data.</text>
</comment>
<name>A0A327NMC4_9BACT</name>
<feature type="domain" description="Response regulatory" evidence="2">
    <location>
        <begin position="1"/>
        <end position="67"/>
    </location>
</feature>
<gene>
    <name evidence="4" type="ORF">HMF3257_14995</name>
</gene>